<dbReference type="WBParaSite" id="Csp11.Scaffold630.g17867.t1">
    <property type="protein sequence ID" value="Csp11.Scaffold630.g17867.t1"/>
    <property type="gene ID" value="Csp11.Scaffold630.g17867"/>
</dbReference>
<proteinExistence type="predicted"/>
<name>A0A1I7UNW9_9PELO</name>
<evidence type="ECO:0000313" key="2">
    <source>
        <dbReference type="Proteomes" id="UP000095282"/>
    </source>
</evidence>
<keyword evidence="2" id="KW-1185">Reference proteome</keyword>
<protein>
    <submittedName>
        <fullName evidence="3">MSP domain-containing protein</fullName>
    </submittedName>
</protein>
<accession>A0A1I7UNW9</accession>
<dbReference type="AlphaFoldDB" id="A0A1I7UNW9"/>
<dbReference type="Proteomes" id="UP000095282">
    <property type="component" value="Unplaced"/>
</dbReference>
<organism evidence="2 3">
    <name type="scientific">Caenorhabditis tropicalis</name>
    <dbReference type="NCBI Taxonomy" id="1561998"/>
    <lineage>
        <taxon>Eukaryota</taxon>
        <taxon>Metazoa</taxon>
        <taxon>Ecdysozoa</taxon>
        <taxon>Nematoda</taxon>
        <taxon>Chromadorea</taxon>
        <taxon>Rhabditida</taxon>
        <taxon>Rhabditina</taxon>
        <taxon>Rhabditomorpha</taxon>
        <taxon>Rhabditoidea</taxon>
        <taxon>Rhabditidae</taxon>
        <taxon>Peloderinae</taxon>
        <taxon>Caenorhabditis</taxon>
    </lineage>
</organism>
<feature type="compositionally biased region" description="Low complexity" evidence="1">
    <location>
        <begin position="312"/>
        <end position="327"/>
    </location>
</feature>
<feature type="compositionally biased region" description="Basic and acidic residues" evidence="1">
    <location>
        <begin position="263"/>
        <end position="290"/>
    </location>
</feature>
<feature type="compositionally biased region" description="Basic and acidic residues" evidence="1">
    <location>
        <begin position="328"/>
        <end position="337"/>
    </location>
</feature>
<reference evidence="3" key="1">
    <citation type="submission" date="2016-11" db="UniProtKB">
        <authorList>
            <consortium name="WormBaseParasite"/>
        </authorList>
    </citation>
    <scope>IDENTIFICATION</scope>
</reference>
<sequence length="355" mass="41471">MVYREPGREIKVPLNGSTSLEVKNLHNRQINIEIQLMSSRMKLVDGKQSEFDRMHIYSCLKPEESIVFRVKDGGTFDLRSELESISEEGTLRIRFNSSEGSPSFRHILPDIQLTLDPETDSFKELRMRKHSQADWLRDSFCHLKEDDKFPVEEISESKYSNGYPETVKVPMLTEEDKKWNEEREREIGMKRKERLESVVKSERERGHKRRLSKDELRRRKIFILKAEELKKKTENRSKNSETNPPEKTLKDPEASVKSVKSTKKSERSEKRSEKSMKNPETSVKRSEKSETSAITSKRSENRSETGEASEYSKSVKSSTTKVSISEISEGKKKEEKSMIQMKEKKKKKKRRCIIS</sequence>
<evidence type="ECO:0000313" key="3">
    <source>
        <dbReference type="WBParaSite" id="Csp11.Scaffold630.g17867.t1"/>
    </source>
</evidence>
<feature type="region of interest" description="Disordered" evidence="1">
    <location>
        <begin position="232"/>
        <end position="355"/>
    </location>
</feature>
<evidence type="ECO:0000256" key="1">
    <source>
        <dbReference type="SAM" id="MobiDB-lite"/>
    </source>
</evidence>
<feature type="compositionally biased region" description="Basic residues" evidence="1">
    <location>
        <begin position="343"/>
        <end position="355"/>
    </location>
</feature>